<organism evidence="1 2">
    <name type="scientific">Halopelagius fulvigenes</name>
    <dbReference type="NCBI Taxonomy" id="1198324"/>
    <lineage>
        <taxon>Archaea</taxon>
        <taxon>Methanobacteriati</taxon>
        <taxon>Methanobacteriota</taxon>
        <taxon>Stenosarchaea group</taxon>
        <taxon>Halobacteria</taxon>
        <taxon>Halobacteriales</taxon>
        <taxon>Haloferacaceae</taxon>
    </lineage>
</organism>
<dbReference type="Proteomes" id="UP001596408">
    <property type="component" value="Unassembled WGS sequence"/>
</dbReference>
<name>A0ABD5U042_9EURY</name>
<dbReference type="RefSeq" id="WP_379695402.1">
    <property type="nucleotide sequence ID" value="NZ_JBHSXH010000014.1"/>
</dbReference>
<dbReference type="EMBL" id="JBHSXH010000014">
    <property type="protein sequence ID" value="MFC6825246.1"/>
    <property type="molecule type" value="Genomic_DNA"/>
</dbReference>
<keyword evidence="2" id="KW-1185">Reference proteome</keyword>
<comment type="caution">
    <text evidence="1">The sequence shown here is derived from an EMBL/GenBank/DDBJ whole genome shotgun (WGS) entry which is preliminary data.</text>
</comment>
<proteinExistence type="predicted"/>
<protein>
    <submittedName>
        <fullName evidence="1">Uncharacterized protein</fullName>
    </submittedName>
</protein>
<sequence length="128" mass="14901">MNTNAKKSGAWSDWEKVYERVDDDDREYIHWIADDAVETAREYAPDVEKDRRERLAREYATLYILWRRATVDTFERGMGLVETYDLPDGGTVTAPKANPTLRRGLDISGRQRTIAKELRLFPGFRDSD</sequence>
<evidence type="ECO:0000313" key="2">
    <source>
        <dbReference type="Proteomes" id="UP001596408"/>
    </source>
</evidence>
<evidence type="ECO:0000313" key="1">
    <source>
        <dbReference type="EMBL" id="MFC6825246.1"/>
    </source>
</evidence>
<accession>A0ABD5U042</accession>
<gene>
    <name evidence="1" type="ORF">ACFQEV_09635</name>
</gene>
<reference evidence="1 2" key="1">
    <citation type="journal article" date="2019" name="Int. J. Syst. Evol. Microbiol.">
        <title>The Global Catalogue of Microorganisms (GCM) 10K type strain sequencing project: providing services to taxonomists for standard genome sequencing and annotation.</title>
        <authorList>
            <consortium name="The Broad Institute Genomics Platform"/>
            <consortium name="The Broad Institute Genome Sequencing Center for Infectious Disease"/>
            <person name="Wu L."/>
            <person name="Ma J."/>
        </authorList>
    </citation>
    <scope>NUCLEOTIDE SEQUENCE [LARGE SCALE GENOMIC DNA]</scope>
    <source>
        <strain evidence="1 2">YIM 94188</strain>
    </source>
</reference>
<dbReference type="AlphaFoldDB" id="A0ABD5U042"/>